<dbReference type="RefSeq" id="WP_113983229.1">
    <property type="nucleotide sequence ID" value="NZ_QMEY01000012.1"/>
</dbReference>
<dbReference type="InterPro" id="IPR027575">
    <property type="entry name" value="LD_lanti_pre"/>
</dbReference>
<name>A0A366LTH2_9ACTN</name>
<dbReference type="OrthoDB" id="3215713at2"/>
<dbReference type="Proteomes" id="UP000253303">
    <property type="component" value="Unassembled WGS sequence"/>
</dbReference>
<dbReference type="NCBIfam" id="TIGR04363">
    <property type="entry name" value="LD_lanti_pre"/>
    <property type="match status" value="1"/>
</dbReference>
<evidence type="ECO:0000256" key="1">
    <source>
        <dbReference type="SAM" id="MobiDB-lite"/>
    </source>
</evidence>
<gene>
    <name evidence="2" type="ORF">DP939_25070</name>
</gene>
<evidence type="ECO:0000313" key="2">
    <source>
        <dbReference type="EMBL" id="RBQ17221.1"/>
    </source>
</evidence>
<comment type="caution">
    <text evidence="2">The sequence shown here is derived from an EMBL/GenBank/DDBJ whole genome shotgun (WGS) entry which is preliminary data.</text>
</comment>
<sequence>MSIRLAETPPASPAPGPGSEVEPDAGPGLEPDFELDITFVESGPQADRLIRMTDDGCGKTCQSACSSTCP</sequence>
<evidence type="ECO:0000313" key="3">
    <source>
        <dbReference type="Proteomes" id="UP000253303"/>
    </source>
</evidence>
<feature type="region of interest" description="Disordered" evidence="1">
    <location>
        <begin position="1"/>
        <end position="32"/>
    </location>
</feature>
<proteinExistence type="predicted"/>
<reference evidence="2 3" key="1">
    <citation type="submission" date="2018-06" db="EMBL/GenBank/DDBJ databases">
        <title>Sphaerisporangium craniellae sp. nov., isolated from a marine sponge in the South China Sea.</title>
        <authorList>
            <person name="Li L."/>
        </authorList>
    </citation>
    <scope>NUCLEOTIDE SEQUENCE [LARGE SCALE GENOMIC DNA]</scope>
    <source>
        <strain evidence="2 3">LHW63015</strain>
    </source>
</reference>
<protein>
    <submittedName>
        <fullName evidence="2">FxLD family lantipeptide</fullName>
    </submittedName>
</protein>
<accession>A0A366LTH2</accession>
<organism evidence="2 3">
    <name type="scientific">Spongiactinospora rosea</name>
    <dbReference type="NCBI Taxonomy" id="2248750"/>
    <lineage>
        <taxon>Bacteria</taxon>
        <taxon>Bacillati</taxon>
        <taxon>Actinomycetota</taxon>
        <taxon>Actinomycetes</taxon>
        <taxon>Streptosporangiales</taxon>
        <taxon>Streptosporangiaceae</taxon>
        <taxon>Spongiactinospora</taxon>
    </lineage>
</organism>
<dbReference type="EMBL" id="QMEY01000012">
    <property type="protein sequence ID" value="RBQ17221.1"/>
    <property type="molecule type" value="Genomic_DNA"/>
</dbReference>
<keyword evidence="3" id="KW-1185">Reference proteome</keyword>
<dbReference type="AlphaFoldDB" id="A0A366LTH2"/>